<dbReference type="AlphaFoldDB" id="R4K6R8"/>
<dbReference type="PATRIC" id="fig|86416.3.peg.246"/>
<sequence>MEIAWLGHSSFLIKDSRNRLILTDPFNDQVGYETYKGNANFVTISHSHFDHAYTDEVKGNPKIINTPGNYNFDDLNIIGVNSYHDKQLGAVRGKNIIFIIEVDGYRICHLGDLGYILSDEEVTALGAIDVLLVPVGGNFTINGVEAKKLCEKINSHLIIPMHYKTPLLSFPIDGVENFISAIKNGERLQNNTLKLESKLTENNNVKILTAN</sequence>
<dbReference type="Proteomes" id="UP000013523">
    <property type="component" value="Chromosome"/>
</dbReference>
<reference evidence="1 2" key="1">
    <citation type="submission" date="2012-01" db="EMBL/GenBank/DDBJ databases">
        <title>Complete sequence of chromosome of Clostridium pasteurianum BC1.</title>
        <authorList>
            <consortium name="US DOE Joint Genome Institute"/>
            <person name="Lucas S."/>
            <person name="Han J."/>
            <person name="Lapidus A."/>
            <person name="Cheng J.-F."/>
            <person name="Goodwin L."/>
            <person name="Pitluck S."/>
            <person name="Peters L."/>
            <person name="Mikhailova N."/>
            <person name="Teshima H."/>
            <person name="Detter J.C."/>
            <person name="Han C."/>
            <person name="Tapia R."/>
            <person name="Land M."/>
            <person name="Hauser L."/>
            <person name="Kyrpides N."/>
            <person name="Ivanova N."/>
            <person name="Pagani I."/>
            <person name="Dunn J."/>
            <person name="Taghavi S."/>
            <person name="Francis A."/>
            <person name="van der Lelie D."/>
            <person name="Woyke T."/>
        </authorList>
    </citation>
    <scope>NUCLEOTIDE SEQUENCE [LARGE SCALE GENOMIC DNA]</scope>
    <source>
        <strain evidence="1 2">BC1</strain>
    </source>
</reference>
<dbReference type="PANTHER" id="PTHR42967:SF1">
    <property type="entry name" value="MBL FOLD METALLO-HYDROLASE"/>
    <property type="match status" value="1"/>
</dbReference>
<evidence type="ECO:0000313" key="2">
    <source>
        <dbReference type="Proteomes" id="UP000013523"/>
    </source>
</evidence>
<organism evidence="1 2">
    <name type="scientific">Clostridium pasteurianum BC1</name>
    <dbReference type="NCBI Taxonomy" id="86416"/>
    <lineage>
        <taxon>Bacteria</taxon>
        <taxon>Bacillati</taxon>
        <taxon>Bacillota</taxon>
        <taxon>Clostridia</taxon>
        <taxon>Eubacteriales</taxon>
        <taxon>Clostridiaceae</taxon>
        <taxon>Clostridium</taxon>
    </lineage>
</organism>
<dbReference type="PANTHER" id="PTHR42967">
    <property type="entry name" value="METAL DEPENDENT HYDROLASE"/>
    <property type="match status" value="1"/>
</dbReference>
<dbReference type="Pfam" id="PF13483">
    <property type="entry name" value="Lactamase_B_3"/>
    <property type="match status" value="1"/>
</dbReference>
<keyword evidence="2" id="KW-1185">Reference proteome</keyword>
<evidence type="ECO:0000313" key="1">
    <source>
        <dbReference type="EMBL" id="AGK95335.1"/>
    </source>
</evidence>
<dbReference type="InterPro" id="IPR036866">
    <property type="entry name" value="RibonucZ/Hydroxyglut_hydro"/>
</dbReference>
<dbReference type="EMBL" id="CP003261">
    <property type="protein sequence ID" value="AGK95335.1"/>
    <property type="molecule type" value="Genomic_DNA"/>
</dbReference>
<dbReference type="KEGG" id="cpas:Clopa_0271"/>
<gene>
    <name evidence="1" type="ORF">Clopa_0271</name>
</gene>
<evidence type="ECO:0008006" key="3">
    <source>
        <dbReference type="Google" id="ProtNLM"/>
    </source>
</evidence>
<dbReference type="RefSeq" id="WP_015613662.1">
    <property type="nucleotide sequence ID" value="NC_021182.1"/>
</dbReference>
<proteinExistence type="predicted"/>
<dbReference type="Gene3D" id="3.60.15.10">
    <property type="entry name" value="Ribonuclease Z/Hydroxyacylglutathione hydrolase-like"/>
    <property type="match status" value="1"/>
</dbReference>
<accession>R4K6R8</accession>
<name>R4K6R8_CLOPA</name>
<dbReference type="SUPFAM" id="SSF56281">
    <property type="entry name" value="Metallo-hydrolase/oxidoreductase"/>
    <property type="match status" value="1"/>
</dbReference>
<dbReference type="HOGENOM" id="CLU_070010_3_0_9"/>
<dbReference type="OrthoDB" id="9789133at2"/>
<dbReference type="eggNOG" id="COG2220">
    <property type="taxonomic scope" value="Bacteria"/>
</dbReference>
<protein>
    <recommendedName>
        <fullName evidence="3">Zn-dependent hydrolase of beta-lactamase fold protein</fullName>
    </recommendedName>
</protein>
<dbReference type="STRING" id="86416.Clopa_0271"/>